<dbReference type="EMBL" id="AP014704">
    <property type="protein sequence ID" value="BAQ45195.1"/>
    <property type="molecule type" value="Genomic_DNA"/>
</dbReference>
<reference evidence="3" key="2">
    <citation type="submission" date="2015-01" db="EMBL/GenBank/DDBJ databases">
        <title>Complete genome sequence of Methylobacterium aquaticum strain 22A.</title>
        <authorList>
            <person name="Tani A."/>
            <person name="Ogura Y."/>
            <person name="Hayashi T."/>
        </authorList>
    </citation>
    <scope>NUCLEOTIDE SEQUENCE [LARGE SCALE GENOMIC DNA]</scope>
    <source>
        <strain evidence="3">MA-22A</strain>
    </source>
</reference>
<dbReference type="STRING" id="270351.Maq22A_c09510"/>
<feature type="region of interest" description="Disordered" evidence="1">
    <location>
        <begin position="591"/>
        <end position="614"/>
    </location>
</feature>
<dbReference type="SMART" id="SM00671">
    <property type="entry name" value="SEL1"/>
    <property type="match status" value="10"/>
</dbReference>
<dbReference type="Gene3D" id="1.25.40.10">
    <property type="entry name" value="Tetratricopeptide repeat domain"/>
    <property type="match status" value="3"/>
</dbReference>
<dbReference type="InterPro" id="IPR052945">
    <property type="entry name" value="Mitotic_Regulator"/>
</dbReference>
<dbReference type="PANTHER" id="PTHR43628:SF1">
    <property type="entry name" value="CHITIN SYNTHASE REGULATORY FACTOR 2-RELATED"/>
    <property type="match status" value="1"/>
</dbReference>
<evidence type="ECO:0000256" key="1">
    <source>
        <dbReference type="SAM" id="MobiDB-lite"/>
    </source>
</evidence>
<organism evidence="2 3">
    <name type="scientific">Methylobacterium aquaticum</name>
    <dbReference type="NCBI Taxonomy" id="270351"/>
    <lineage>
        <taxon>Bacteria</taxon>
        <taxon>Pseudomonadati</taxon>
        <taxon>Pseudomonadota</taxon>
        <taxon>Alphaproteobacteria</taxon>
        <taxon>Hyphomicrobiales</taxon>
        <taxon>Methylobacteriaceae</taxon>
        <taxon>Methylobacterium</taxon>
    </lineage>
</organism>
<name>A0A0C6FR72_9HYPH</name>
<dbReference type="PATRIC" id="fig|270351.10.peg.1826"/>
<dbReference type="InterPro" id="IPR011990">
    <property type="entry name" value="TPR-like_helical_dom_sf"/>
</dbReference>
<dbReference type="InterPro" id="IPR006597">
    <property type="entry name" value="Sel1-like"/>
</dbReference>
<evidence type="ECO:0000313" key="2">
    <source>
        <dbReference type="EMBL" id="BAQ45195.1"/>
    </source>
</evidence>
<dbReference type="SUPFAM" id="SSF81901">
    <property type="entry name" value="HCP-like"/>
    <property type="match status" value="3"/>
</dbReference>
<dbReference type="KEGG" id="maqu:Maq22A_c09510"/>
<reference evidence="2 3" key="1">
    <citation type="journal article" date="2015" name="Genome Announc.">
        <title>Complete Genome Sequence of Methylobacterium aquaticum Strain 22A, Isolated from Racomitrium japonicum Moss.</title>
        <authorList>
            <person name="Tani A."/>
            <person name="Ogura Y."/>
            <person name="Hayashi T."/>
            <person name="Kimbara K."/>
        </authorList>
    </citation>
    <scope>NUCLEOTIDE SEQUENCE [LARGE SCALE GENOMIC DNA]</scope>
    <source>
        <strain evidence="2 3">MA-22A</strain>
    </source>
</reference>
<dbReference type="Pfam" id="PF08238">
    <property type="entry name" value="Sel1"/>
    <property type="match status" value="10"/>
</dbReference>
<dbReference type="Proteomes" id="UP000061432">
    <property type="component" value="Chromosome"/>
</dbReference>
<gene>
    <name evidence="2" type="ORF">Maq22A_c09510</name>
</gene>
<accession>A0A0C6FR72</accession>
<evidence type="ECO:0000313" key="3">
    <source>
        <dbReference type="Proteomes" id="UP000061432"/>
    </source>
</evidence>
<proteinExistence type="predicted"/>
<sequence length="614" mass="65834">MTERRPDALAAAVRACEGAAREEPDTARFPHRIGLALLALGRPAEARAPLARAMEHGYAGGYREIALGRAEGTFAPAWPKDEADAISIASEGIARTGSPELKRVLGSLLLRVAPSSGGDAARGEALLRDALAADNQAAAADLAESRASRVPDGIESKLDNAGLRPLLEGAVAAGSRTAAYVYGRLLDHGTGLPQDLPAARRLYLLAAERGDMRAMQELAAMMRLGDGGEKDIDGQRRWLARASALGSLKARQNLANSFLDETPTRSDTGIVFLERLADDGSVDAARGLGIRFQEGHGVMRDYARALVWFRRAADAGDGRAMKQIGQAYDDGEGVPVDHAEARRWYDRAREKGVAEAYTAIGMQYDHAQGVPRDYARAFEWYRQGAEHGASAAMNNLGYAYANGRGVPVDLKQAVRWYQAAVDQNDRTAQLNLANLYFKGRGVAQDKVRGLKLLQQAAEQGLPQALNDLALMEYRRPGGSGARAVNLLRQAAAAGAAVAYNNLGMALTQGWDGAPDYVEASYWFRQSIDHRSDLDPLAFSESQFQLGYNLLTGRGGTEDVPAARALILAAAQARNPTALAFLTRASKAMKAMPGKRTAPGKVVRKGGAGPRSRHR</sequence>
<dbReference type="PANTHER" id="PTHR43628">
    <property type="entry name" value="ACTIVATOR OF C KINASE PROTEIN 1-RELATED"/>
    <property type="match status" value="1"/>
</dbReference>
<dbReference type="AlphaFoldDB" id="A0A0C6FR72"/>
<protein>
    <submittedName>
        <fullName evidence="2">TPR repeat, SEL1 subfamily</fullName>
    </submittedName>
</protein>